<dbReference type="InterPro" id="IPR036388">
    <property type="entry name" value="WH-like_DNA-bd_sf"/>
</dbReference>
<keyword evidence="3" id="KW-0963">Cytoplasm</keyword>
<evidence type="ECO:0000256" key="7">
    <source>
        <dbReference type="ARBA" id="ARBA00023004"/>
    </source>
</evidence>
<proteinExistence type="inferred from homology"/>
<dbReference type="EMBL" id="CP129682">
    <property type="protein sequence ID" value="XDS48346.1"/>
    <property type="molecule type" value="Genomic_DNA"/>
</dbReference>
<evidence type="ECO:0000313" key="13">
    <source>
        <dbReference type="EMBL" id="XDS48346.1"/>
    </source>
</evidence>
<dbReference type="EMBL" id="CP129683">
    <property type="protein sequence ID" value="XDS51415.1"/>
    <property type="molecule type" value="Genomic_DNA"/>
</dbReference>
<comment type="subcellular location">
    <subcellularLocation>
        <location evidence="1">Cytoplasm</location>
    </subcellularLocation>
</comment>
<dbReference type="GO" id="GO:0008270">
    <property type="term" value="F:zinc ion binding"/>
    <property type="evidence" value="ECO:0007669"/>
    <property type="project" value="TreeGrafter"/>
</dbReference>
<evidence type="ECO:0000256" key="8">
    <source>
        <dbReference type="ARBA" id="ARBA00023015"/>
    </source>
</evidence>
<keyword evidence="9" id="KW-0238">DNA-binding</keyword>
<sequence length="180" mass="19860">MKVTSDHAPQVSTVAKPSTDWRSHLRAAHIRVTSQRLAVLSILESHPHSSAGEIIASVNAGDRENLTTQGAYVILQQLEQYGLVRRVSLPDSSSVRWETRVADNHHHVQCVVCGRVEDVDCVVGHAPCLTPSDTHDMEIFEAQVVFRGLCKSCKARIGSGEIRKDDLPYLLQEELSDIAT</sequence>
<dbReference type="EMBL" id="CP129675">
    <property type="protein sequence ID" value="XDS46948.1"/>
    <property type="molecule type" value="Genomic_DNA"/>
</dbReference>
<dbReference type="Gene3D" id="3.30.1490.190">
    <property type="match status" value="1"/>
</dbReference>
<evidence type="ECO:0000256" key="10">
    <source>
        <dbReference type="ARBA" id="ARBA00023163"/>
    </source>
</evidence>
<evidence type="ECO:0000256" key="9">
    <source>
        <dbReference type="ARBA" id="ARBA00023125"/>
    </source>
</evidence>
<gene>
    <name evidence="14" type="ORF">QN062_04405</name>
    <name evidence="13" type="ORF">QN216_08420</name>
    <name evidence="12" type="ORF">QN217_02045</name>
</gene>
<dbReference type="GO" id="GO:0045892">
    <property type="term" value="P:negative regulation of DNA-templated transcription"/>
    <property type="evidence" value="ECO:0007669"/>
    <property type="project" value="TreeGrafter"/>
</dbReference>
<dbReference type="GO" id="GO:0003700">
    <property type="term" value="F:DNA-binding transcription factor activity"/>
    <property type="evidence" value="ECO:0007669"/>
    <property type="project" value="InterPro"/>
</dbReference>
<dbReference type="GO" id="GO:0000976">
    <property type="term" value="F:transcription cis-regulatory region binding"/>
    <property type="evidence" value="ECO:0007669"/>
    <property type="project" value="TreeGrafter"/>
</dbReference>
<dbReference type="AlphaFoldDB" id="A0AB39UQE7"/>
<dbReference type="Gene3D" id="1.10.10.10">
    <property type="entry name" value="Winged helix-like DNA-binding domain superfamily/Winged helix DNA-binding domain"/>
    <property type="match status" value="1"/>
</dbReference>
<dbReference type="InterPro" id="IPR043135">
    <property type="entry name" value="Fur_C"/>
</dbReference>
<evidence type="ECO:0000256" key="4">
    <source>
        <dbReference type="ARBA" id="ARBA00022491"/>
    </source>
</evidence>
<feature type="binding site" evidence="11">
    <location>
        <position position="150"/>
    </location>
    <ligand>
        <name>Zn(2+)</name>
        <dbReference type="ChEBI" id="CHEBI:29105"/>
    </ligand>
</feature>
<evidence type="ECO:0000256" key="2">
    <source>
        <dbReference type="ARBA" id="ARBA00007957"/>
    </source>
</evidence>
<evidence type="ECO:0000256" key="1">
    <source>
        <dbReference type="ARBA" id="ARBA00004496"/>
    </source>
</evidence>
<feature type="binding site" evidence="11">
    <location>
        <position position="110"/>
    </location>
    <ligand>
        <name>Zn(2+)</name>
        <dbReference type="ChEBI" id="CHEBI:29105"/>
    </ligand>
</feature>
<feature type="binding site" evidence="11">
    <location>
        <position position="153"/>
    </location>
    <ligand>
        <name>Zn(2+)</name>
        <dbReference type="ChEBI" id="CHEBI:29105"/>
    </ligand>
</feature>
<dbReference type="Pfam" id="PF01475">
    <property type="entry name" value="FUR"/>
    <property type="match status" value="1"/>
</dbReference>
<evidence type="ECO:0000256" key="5">
    <source>
        <dbReference type="ARBA" id="ARBA00022723"/>
    </source>
</evidence>
<dbReference type="GO" id="GO:1900376">
    <property type="term" value="P:regulation of secondary metabolite biosynthetic process"/>
    <property type="evidence" value="ECO:0007669"/>
    <property type="project" value="TreeGrafter"/>
</dbReference>
<keyword evidence="8" id="KW-0805">Transcription regulation</keyword>
<dbReference type="InterPro" id="IPR002481">
    <property type="entry name" value="FUR"/>
</dbReference>
<keyword evidence="4" id="KW-0678">Repressor</keyword>
<dbReference type="CDD" id="cd07153">
    <property type="entry name" value="Fur_like"/>
    <property type="match status" value="1"/>
</dbReference>
<keyword evidence="6 11" id="KW-0862">Zinc</keyword>
<evidence type="ECO:0000256" key="11">
    <source>
        <dbReference type="PIRSR" id="PIRSR602481-1"/>
    </source>
</evidence>
<keyword evidence="7" id="KW-0408">Iron</keyword>
<evidence type="ECO:0000256" key="6">
    <source>
        <dbReference type="ARBA" id="ARBA00022833"/>
    </source>
</evidence>
<evidence type="ECO:0000256" key="3">
    <source>
        <dbReference type="ARBA" id="ARBA00022490"/>
    </source>
</evidence>
<dbReference type="RefSeq" id="WP_369342378.1">
    <property type="nucleotide sequence ID" value="NZ_CP129675.1"/>
</dbReference>
<dbReference type="PANTHER" id="PTHR33202:SF18">
    <property type="entry name" value="TRANSCRIPTIONAL REGULATOR FURA"/>
    <property type="match status" value="1"/>
</dbReference>
<accession>A0AB39UQE7</accession>
<name>A0AB39UQE7_9BIFI</name>
<dbReference type="InterPro" id="IPR036390">
    <property type="entry name" value="WH_DNA-bd_sf"/>
</dbReference>
<dbReference type="KEGG" id="bfk:QN062_04405"/>
<reference evidence="14" key="1">
    <citation type="submission" date="2023-07" db="EMBL/GenBank/DDBJ databases">
        <title>Bifidobacterium aquikefiriaerophilum sp. nov. and Bifidobacterium eccum sp. nov., isolated from water kefir.</title>
        <authorList>
            <person name="Breselge S."/>
            <person name="Bellassi P."/>
            <person name="Barcenilla C."/>
            <person name="Alvarez-Ordonez A."/>
            <person name="Morelli L."/>
            <person name="Cotter P.D."/>
        </authorList>
    </citation>
    <scope>NUCLEOTIDE SEQUENCE</scope>
    <source>
        <strain evidence="14">WK012_4_13</strain>
        <strain evidence="13">WK013_4_14</strain>
        <strain evidence="12">WK048_4_13</strain>
    </source>
</reference>
<organism evidence="14">
    <name type="scientific">Bifidobacterium fermentum</name>
    <dbReference type="NCBI Taxonomy" id="3059035"/>
    <lineage>
        <taxon>Bacteria</taxon>
        <taxon>Bacillati</taxon>
        <taxon>Actinomycetota</taxon>
        <taxon>Actinomycetes</taxon>
        <taxon>Bifidobacteriales</taxon>
        <taxon>Bifidobacteriaceae</taxon>
        <taxon>Bifidobacterium</taxon>
    </lineage>
</organism>
<protein>
    <submittedName>
        <fullName evidence="14">Fur family transcriptional regulator</fullName>
    </submittedName>
</protein>
<dbReference type="GO" id="GO:0005737">
    <property type="term" value="C:cytoplasm"/>
    <property type="evidence" value="ECO:0007669"/>
    <property type="project" value="UniProtKB-SubCell"/>
</dbReference>
<evidence type="ECO:0000313" key="14">
    <source>
        <dbReference type="EMBL" id="XDS51415.1"/>
    </source>
</evidence>
<comment type="similarity">
    <text evidence="2">Belongs to the Fur family.</text>
</comment>
<keyword evidence="5 11" id="KW-0479">Metal-binding</keyword>
<feature type="binding site" evidence="11">
    <location>
        <position position="113"/>
    </location>
    <ligand>
        <name>Zn(2+)</name>
        <dbReference type="ChEBI" id="CHEBI:29105"/>
    </ligand>
</feature>
<evidence type="ECO:0000313" key="12">
    <source>
        <dbReference type="EMBL" id="XDS46948.1"/>
    </source>
</evidence>
<dbReference type="SUPFAM" id="SSF46785">
    <property type="entry name" value="Winged helix' DNA-binding domain"/>
    <property type="match status" value="1"/>
</dbReference>
<keyword evidence="10" id="KW-0804">Transcription</keyword>
<dbReference type="PANTHER" id="PTHR33202">
    <property type="entry name" value="ZINC UPTAKE REGULATION PROTEIN"/>
    <property type="match status" value="1"/>
</dbReference>
<comment type="cofactor">
    <cofactor evidence="11">
        <name>Zn(2+)</name>
        <dbReference type="ChEBI" id="CHEBI:29105"/>
    </cofactor>
    <text evidence="11">Binds 1 zinc ion per subunit.</text>
</comment>